<dbReference type="KEGG" id="mff:MFFC18_32850"/>
<feature type="domain" description="Flagellar hook protein FlgE/F/G-like D1" evidence="7">
    <location>
        <begin position="84"/>
        <end position="149"/>
    </location>
</feature>
<comment type="similarity">
    <text evidence="2 4">Belongs to the flagella basal body rod proteins family.</text>
</comment>
<keyword evidence="8" id="KW-0969">Cilium</keyword>
<dbReference type="GO" id="GO:0071978">
    <property type="term" value="P:bacterial-type flagellum-dependent swarming motility"/>
    <property type="evidence" value="ECO:0007669"/>
    <property type="project" value="TreeGrafter"/>
</dbReference>
<sequence length="238" mass="25694">MIRGLYNGAAALDVITRQQEVISSNLANLNTSGYRSAQLVVNQRENPQPNNPRNELGPESLEVLTSFENGRLHQTDRPLDASLVGDGFFSFESPDGTLYSRAGHFYRSPDSGTLVSNEGLPVLGESGPINIPADIADSEIVIGEDGTVSGKGQQFGKLAVVGFRDNQSLERVSQSFFKAGQNSVQTDATAVVTQFNQEYSNGNAVSEMIAMVIGTRHYEAVQKATTAISEAMREHIRA</sequence>
<keyword evidence="8" id="KW-0966">Cell projection</keyword>
<evidence type="ECO:0000256" key="3">
    <source>
        <dbReference type="ARBA" id="ARBA00023143"/>
    </source>
</evidence>
<dbReference type="GO" id="GO:0009425">
    <property type="term" value="C:bacterial-type flagellum basal body"/>
    <property type="evidence" value="ECO:0007669"/>
    <property type="project" value="UniProtKB-SubCell"/>
</dbReference>
<dbReference type="NCBIfam" id="TIGR03506">
    <property type="entry name" value="FlgEFG_subfam"/>
    <property type="match status" value="1"/>
</dbReference>
<dbReference type="AlphaFoldDB" id="A0A5B9P9G6"/>
<protein>
    <submittedName>
        <fullName evidence="8">Flagellar basal-body rod protein FlgF</fullName>
    </submittedName>
</protein>
<evidence type="ECO:0000313" key="9">
    <source>
        <dbReference type="Proteomes" id="UP000322214"/>
    </source>
</evidence>
<evidence type="ECO:0000256" key="2">
    <source>
        <dbReference type="ARBA" id="ARBA00009677"/>
    </source>
</evidence>
<reference evidence="8 9" key="1">
    <citation type="submission" date="2019-08" db="EMBL/GenBank/DDBJ databases">
        <title>Deep-cultivation of Planctomycetes and their phenomic and genomic characterization uncovers novel biology.</title>
        <authorList>
            <person name="Wiegand S."/>
            <person name="Jogler M."/>
            <person name="Boedeker C."/>
            <person name="Pinto D."/>
            <person name="Vollmers J."/>
            <person name="Rivas-Marin E."/>
            <person name="Kohn T."/>
            <person name="Peeters S.H."/>
            <person name="Heuer A."/>
            <person name="Rast P."/>
            <person name="Oberbeckmann S."/>
            <person name="Bunk B."/>
            <person name="Jeske O."/>
            <person name="Meyerdierks A."/>
            <person name="Storesund J.E."/>
            <person name="Kallscheuer N."/>
            <person name="Luecker S."/>
            <person name="Lage O.M."/>
            <person name="Pohl T."/>
            <person name="Merkel B.J."/>
            <person name="Hornburger P."/>
            <person name="Mueller R.-W."/>
            <person name="Bruemmer F."/>
            <person name="Labrenz M."/>
            <person name="Spormann A.M."/>
            <person name="Op den Camp H."/>
            <person name="Overmann J."/>
            <person name="Amann R."/>
            <person name="Jetten M.S.M."/>
            <person name="Mascher T."/>
            <person name="Medema M.H."/>
            <person name="Devos D.P."/>
            <person name="Kaster A.-K."/>
            <person name="Ovreas L."/>
            <person name="Rohde M."/>
            <person name="Galperin M.Y."/>
            <person name="Jogler C."/>
        </authorList>
    </citation>
    <scope>NUCLEOTIDE SEQUENCE [LARGE SCALE GENOMIC DNA]</scope>
    <source>
        <strain evidence="8 9">FC18</strain>
    </source>
</reference>
<evidence type="ECO:0000256" key="1">
    <source>
        <dbReference type="ARBA" id="ARBA00004117"/>
    </source>
</evidence>
<dbReference type="RefSeq" id="WP_075082122.1">
    <property type="nucleotide sequence ID" value="NZ_CP042912.1"/>
</dbReference>
<dbReference type="InterPro" id="IPR020013">
    <property type="entry name" value="Flagellar_FlgE/F/G"/>
</dbReference>
<dbReference type="InterPro" id="IPR001444">
    <property type="entry name" value="Flag_bb_rod_N"/>
</dbReference>
<gene>
    <name evidence="8" type="primary">flgF</name>
    <name evidence="8" type="ORF">MFFC18_32850</name>
</gene>
<dbReference type="EMBL" id="CP042912">
    <property type="protein sequence ID" value="QEG23387.1"/>
    <property type="molecule type" value="Genomic_DNA"/>
</dbReference>
<feature type="domain" description="Flagellar basal body rod protein N-terminal" evidence="5">
    <location>
        <begin position="5"/>
        <end position="35"/>
    </location>
</feature>
<dbReference type="PROSITE" id="PS00588">
    <property type="entry name" value="FLAGELLA_BB_ROD"/>
    <property type="match status" value="1"/>
</dbReference>
<organism evidence="8 9">
    <name type="scientific">Mariniblastus fucicola</name>
    <dbReference type="NCBI Taxonomy" id="980251"/>
    <lineage>
        <taxon>Bacteria</taxon>
        <taxon>Pseudomonadati</taxon>
        <taxon>Planctomycetota</taxon>
        <taxon>Planctomycetia</taxon>
        <taxon>Pirellulales</taxon>
        <taxon>Pirellulaceae</taxon>
        <taxon>Mariniblastus</taxon>
    </lineage>
</organism>
<dbReference type="Pfam" id="PF06429">
    <property type="entry name" value="Flg_bbr_C"/>
    <property type="match status" value="1"/>
</dbReference>
<keyword evidence="9" id="KW-1185">Reference proteome</keyword>
<dbReference type="InterPro" id="IPR010930">
    <property type="entry name" value="Flg_bb/hook_C_dom"/>
</dbReference>
<evidence type="ECO:0000259" key="5">
    <source>
        <dbReference type="Pfam" id="PF00460"/>
    </source>
</evidence>
<dbReference type="PANTHER" id="PTHR30435:SF19">
    <property type="entry name" value="FLAGELLAR BASAL-BODY ROD PROTEIN FLGG"/>
    <property type="match status" value="1"/>
</dbReference>
<dbReference type="PANTHER" id="PTHR30435">
    <property type="entry name" value="FLAGELLAR PROTEIN"/>
    <property type="match status" value="1"/>
</dbReference>
<evidence type="ECO:0000313" key="8">
    <source>
        <dbReference type="EMBL" id="QEG23387.1"/>
    </source>
</evidence>
<feature type="domain" description="Flagellar basal-body/hook protein C-terminal" evidence="6">
    <location>
        <begin position="197"/>
        <end position="233"/>
    </location>
</feature>
<dbReference type="STRING" id="980251.GCA_001642875_02789"/>
<evidence type="ECO:0000259" key="7">
    <source>
        <dbReference type="Pfam" id="PF22692"/>
    </source>
</evidence>
<dbReference type="SUPFAM" id="SSF117143">
    <property type="entry name" value="Flagellar hook protein flgE"/>
    <property type="match status" value="1"/>
</dbReference>
<accession>A0A5B9P9G6</accession>
<evidence type="ECO:0000259" key="6">
    <source>
        <dbReference type="Pfam" id="PF06429"/>
    </source>
</evidence>
<dbReference type="InterPro" id="IPR037925">
    <property type="entry name" value="FlgE/F/G-like"/>
</dbReference>
<dbReference type="InterPro" id="IPR019776">
    <property type="entry name" value="Flagellar_basal_body_rod_CS"/>
</dbReference>
<keyword evidence="8" id="KW-0282">Flagellum</keyword>
<name>A0A5B9P9G6_9BACT</name>
<dbReference type="Pfam" id="PF00460">
    <property type="entry name" value="Flg_bb_rod"/>
    <property type="match status" value="1"/>
</dbReference>
<proteinExistence type="inferred from homology"/>
<dbReference type="OrthoDB" id="9804559at2"/>
<keyword evidence="3 4" id="KW-0975">Bacterial flagellum</keyword>
<dbReference type="Pfam" id="PF22692">
    <property type="entry name" value="LlgE_F_G_D1"/>
    <property type="match status" value="1"/>
</dbReference>
<comment type="subcellular location">
    <subcellularLocation>
        <location evidence="1 4">Bacterial flagellum basal body</location>
    </subcellularLocation>
</comment>
<evidence type="ECO:0000256" key="4">
    <source>
        <dbReference type="RuleBase" id="RU362116"/>
    </source>
</evidence>
<dbReference type="Proteomes" id="UP000322214">
    <property type="component" value="Chromosome"/>
</dbReference>
<dbReference type="InterPro" id="IPR053967">
    <property type="entry name" value="LlgE_F_G-like_D1"/>
</dbReference>